<feature type="domain" description="Solute-binding protein family 3/N-terminal" evidence="2">
    <location>
        <begin position="33"/>
        <end position="86"/>
    </location>
</feature>
<organism evidence="3">
    <name type="scientific">marine sediment metagenome</name>
    <dbReference type="NCBI Taxonomy" id="412755"/>
    <lineage>
        <taxon>unclassified sequences</taxon>
        <taxon>metagenomes</taxon>
        <taxon>ecological metagenomes</taxon>
    </lineage>
</organism>
<evidence type="ECO:0000259" key="2">
    <source>
        <dbReference type="Pfam" id="PF00497"/>
    </source>
</evidence>
<dbReference type="Pfam" id="PF00497">
    <property type="entry name" value="SBP_bac_3"/>
    <property type="match status" value="1"/>
</dbReference>
<dbReference type="AlphaFoldDB" id="A0A0F8WKK9"/>
<proteinExistence type="predicted"/>
<keyword evidence="1" id="KW-0732">Signal</keyword>
<evidence type="ECO:0000313" key="3">
    <source>
        <dbReference type="EMBL" id="KKK57223.1"/>
    </source>
</evidence>
<dbReference type="PANTHER" id="PTHR35936">
    <property type="entry name" value="MEMBRANE-BOUND LYTIC MUREIN TRANSGLYCOSYLASE F"/>
    <property type="match status" value="1"/>
</dbReference>
<dbReference type="Gene3D" id="3.40.190.10">
    <property type="entry name" value="Periplasmic binding protein-like II"/>
    <property type="match status" value="1"/>
</dbReference>
<dbReference type="SUPFAM" id="SSF53850">
    <property type="entry name" value="Periplasmic binding protein-like II"/>
    <property type="match status" value="1"/>
</dbReference>
<name>A0A0F8WKK9_9ZZZZ</name>
<protein>
    <recommendedName>
        <fullName evidence="2">Solute-binding protein family 3/N-terminal domain-containing protein</fullName>
    </recommendedName>
</protein>
<dbReference type="InterPro" id="IPR001638">
    <property type="entry name" value="Solute-binding_3/MltF_N"/>
</dbReference>
<gene>
    <name evidence="3" type="ORF">LCGC14_3056670</name>
</gene>
<dbReference type="EMBL" id="LAZR01064595">
    <property type="protein sequence ID" value="KKK57223.1"/>
    <property type="molecule type" value="Genomic_DNA"/>
</dbReference>
<feature type="non-terminal residue" evidence="3">
    <location>
        <position position="101"/>
    </location>
</feature>
<reference evidence="3" key="1">
    <citation type="journal article" date="2015" name="Nature">
        <title>Complex archaea that bridge the gap between prokaryotes and eukaryotes.</title>
        <authorList>
            <person name="Spang A."/>
            <person name="Saw J.H."/>
            <person name="Jorgensen S.L."/>
            <person name="Zaremba-Niedzwiedzka K."/>
            <person name="Martijn J."/>
            <person name="Lind A.E."/>
            <person name="van Eijk R."/>
            <person name="Schleper C."/>
            <person name="Guy L."/>
            <person name="Ettema T.J."/>
        </authorList>
    </citation>
    <scope>NUCLEOTIDE SEQUENCE</scope>
</reference>
<accession>A0A0F8WKK9</accession>
<dbReference type="PANTHER" id="PTHR35936:SF19">
    <property type="entry name" value="AMINO-ACID-BINDING PROTEIN YXEM-RELATED"/>
    <property type="match status" value="1"/>
</dbReference>
<comment type="caution">
    <text evidence="3">The sequence shown here is derived from an EMBL/GenBank/DDBJ whole genome shotgun (WGS) entry which is preliminary data.</text>
</comment>
<sequence length="101" mass="11668">MKKISLLSKILVLFFFIFSAGFIEVYAKDWNKITVGTEGNYPKFSYVDPAGNLKGWDIDIVTEVCKRMGAECKFVRTDFDGMISDVYQPYGYSFWLNNYTT</sequence>
<evidence type="ECO:0000256" key="1">
    <source>
        <dbReference type="ARBA" id="ARBA00022729"/>
    </source>
</evidence>